<evidence type="ECO:0000256" key="2">
    <source>
        <dbReference type="SAM" id="SignalP"/>
    </source>
</evidence>
<evidence type="ECO:0000256" key="1">
    <source>
        <dbReference type="SAM" id="MobiDB-lite"/>
    </source>
</evidence>
<dbReference type="RefSeq" id="WP_261404115.1">
    <property type="nucleotide sequence ID" value="NZ_CP081869.1"/>
</dbReference>
<dbReference type="EMBL" id="CP081869">
    <property type="protein sequence ID" value="QZO00908.1"/>
    <property type="molecule type" value="Genomic_DNA"/>
</dbReference>
<organism evidence="3 4">
    <name type="scientific">Chenggangzhangella methanolivorans</name>
    <dbReference type="NCBI Taxonomy" id="1437009"/>
    <lineage>
        <taxon>Bacteria</taxon>
        <taxon>Pseudomonadati</taxon>
        <taxon>Pseudomonadota</taxon>
        <taxon>Alphaproteobacteria</taxon>
        <taxon>Hyphomicrobiales</taxon>
        <taxon>Methylopilaceae</taxon>
        <taxon>Chenggangzhangella</taxon>
    </lineage>
</organism>
<feature type="region of interest" description="Disordered" evidence="1">
    <location>
        <begin position="20"/>
        <end position="58"/>
    </location>
</feature>
<reference evidence="3" key="1">
    <citation type="submission" date="2021-08" db="EMBL/GenBank/DDBJ databases">
        <authorList>
            <person name="Zhang H."/>
            <person name="Xu M."/>
            <person name="Yu Z."/>
            <person name="Yang L."/>
            <person name="Cai Y."/>
        </authorList>
    </citation>
    <scope>NUCLEOTIDE SEQUENCE</scope>
    <source>
        <strain evidence="3">CHL1</strain>
    </source>
</reference>
<evidence type="ECO:0000313" key="4">
    <source>
        <dbReference type="Proteomes" id="UP000825701"/>
    </source>
</evidence>
<dbReference type="NCBIfam" id="TIGR02301">
    <property type="entry name" value="TIGR02301 family protein"/>
    <property type="match status" value="1"/>
</dbReference>
<name>A0A9E6R9Y7_9HYPH</name>
<protein>
    <submittedName>
        <fullName evidence="3">TIGR02301 family protein</fullName>
    </submittedName>
</protein>
<dbReference type="InterPro" id="IPR012645">
    <property type="entry name" value="CHP02301"/>
</dbReference>
<proteinExistence type="predicted"/>
<feature type="chain" id="PRO_5039679046" evidence="2">
    <location>
        <begin position="21"/>
        <end position="152"/>
    </location>
</feature>
<feature type="compositionally biased region" description="Pro residues" evidence="1">
    <location>
        <begin position="32"/>
        <end position="57"/>
    </location>
</feature>
<accession>A0A9E6R9Y7</accession>
<dbReference type="Proteomes" id="UP000825701">
    <property type="component" value="Chromosome"/>
</dbReference>
<feature type="signal peptide" evidence="2">
    <location>
        <begin position="1"/>
        <end position="20"/>
    </location>
</feature>
<dbReference type="Pfam" id="PF09539">
    <property type="entry name" value="DUF2385"/>
    <property type="match status" value="1"/>
</dbReference>
<evidence type="ECO:0000313" key="3">
    <source>
        <dbReference type="EMBL" id="QZO00908.1"/>
    </source>
</evidence>
<keyword evidence="2" id="KW-0732">Signal</keyword>
<gene>
    <name evidence="3" type="ORF">K6K41_04605</name>
</gene>
<dbReference type="AlphaFoldDB" id="A0A9E6R9Y7"/>
<dbReference type="KEGG" id="cmet:K6K41_04605"/>
<sequence>MRRAVVLLAALALGAAPLAAQPGDAGRQRHSPPTPTAAPPPPARPAAPDPNAPPPYEPQMMRLAELLGALHHLRTVCQESDANQWRDRMAALIEAEQPAPDRRDRLAGAFNASFRTWARSYRACTPAARAASRLFLAETSKIATDVKSRYGP</sequence>
<keyword evidence="4" id="KW-1185">Reference proteome</keyword>